<proteinExistence type="predicted"/>
<protein>
    <submittedName>
        <fullName evidence="2">Uncharacterized protein</fullName>
    </submittedName>
</protein>
<gene>
    <name evidence="2" type="ORF">DdX_17375</name>
</gene>
<organism evidence="2 3">
    <name type="scientific">Ditylenchus destructor</name>
    <dbReference type="NCBI Taxonomy" id="166010"/>
    <lineage>
        <taxon>Eukaryota</taxon>
        <taxon>Metazoa</taxon>
        <taxon>Ecdysozoa</taxon>
        <taxon>Nematoda</taxon>
        <taxon>Chromadorea</taxon>
        <taxon>Rhabditida</taxon>
        <taxon>Tylenchina</taxon>
        <taxon>Tylenchomorpha</taxon>
        <taxon>Sphaerularioidea</taxon>
        <taxon>Anguinidae</taxon>
        <taxon>Anguininae</taxon>
        <taxon>Ditylenchus</taxon>
    </lineage>
</organism>
<name>A0AAD4MP58_9BILA</name>
<evidence type="ECO:0000313" key="3">
    <source>
        <dbReference type="Proteomes" id="UP001201812"/>
    </source>
</evidence>
<evidence type="ECO:0000313" key="2">
    <source>
        <dbReference type="EMBL" id="KAI1699348.1"/>
    </source>
</evidence>
<keyword evidence="3" id="KW-1185">Reference proteome</keyword>
<feature type="chain" id="PRO_5042057707" evidence="1">
    <location>
        <begin position="22"/>
        <end position="135"/>
    </location>
</feature>
<evidence type="ECO:0000256" key="1">
    <source>
        <dbReference type="SAM" id="SignalP"/>
    </source>
</evidence>
<dbReference type="Proteomes" id="UP001201812">
    <property type="component" value="Unassembled WGS sequence"/>
</dbReference>
<accession>A0AAD4MP58</accession>
<keyword evidence="1" id="KW-0732">Signal</keyword>
<reference evidence="2" key="1">
    <citation type="submission" date="2022-01" db="EMBL/GenBank/DDBJ databases">
        <title>Genome Sequence Resource for Two Populations of Ditylenchus destructor, the Migratory Endoparasitic Phytonematode.</title>
        <authorList>
            <person name="Zhang H."/>
            <person name="Lin R."/>
            <person name="Xie B."/>
        </authorList>
    </citation>
    <scope>NUCLEOTIDE SEQUENCE</scope>
    <source>
        <strain evidence="2">BazhouSP</strain>
    </source>
</reference>
<feature type="signal peptide" evidence="1">
    <location>
        <begin position="1"/>
        <end position="21"/>
    </location>
</feature>
<sequence length="135" mass="15784">MVAFLATVALLTVLCVPGTEAKANRFVRTGLILCDGKPIPYQKVELWDSDTWPDVDDFITDTLYFRVRNRCHMEDQPESCYRLATFYIWGKWYDNHEEKPVDSYNAANSDAPCDRKRRHCKPITKPFKICEEEED</sequence>
<dbReference type="AlphaFoldDB" id="A0AAD4MP58"/>
<comment type="caution">
    <text evidence="2">The sequence shown here is derived from an EMBL/GenBank/DDBJ whole genome shotgun (WGS) entry which is preliminary data.</text>
</comment>
<dbReference type="EMBL" id="JAKKPZ010000182">
    <property type="protein sequence ID" value="KAI1699348.1"/>
    <property type="molecule type" value="Genomic_DNA"/>
</dbReference>